<dbReference type="KEGG" id="psua:FLK61_31085"/>
<feature type="domain" description="Major facilitator superfamily (MFS) profile" evidence="8">
    <location>
        <begin position="5"/>
        <end position="392"/>
    </location>
</feature>
<dbReference type="EMBL" id="CP041372">
    <property type="protein sequence ID" value="QKS71160.1"/>
    <property type="molecule type" value="Genomic_DNA"/>
</dbReference>
<accession>A0A859FE53</accession>
<reference evidence="10" key="1">
    <citation type="submission" date="2019-07" db="EMBL/GenBank/DDBJ databases">
        <title>Bacillus alkalisoli sp. nov. isolated from saline soil.</title>
        <authorList>
            <person name="Sun J.-Q."/>
            <person name="Xu L."/>
        </authorList>
    </citation>
    <scope>NUCLEOTIDE SEQUENCE [LARGE SCALE GENOMIC DNA]</scope>
    <source>
        <strain evidence="10">M4U3P1</strain>
    </source>
</reference>
<gene>
    <name evidence="9" type="ORF">FLK61_31085</name>
</gene>
<dbReference type="Proteomes" id="UP000318138">
    <property type="component" value="Chromosome"/>
</dbReference>
<feature type="transmembrane region" description="Helical" evidence="7">
    <location>
        <begin position="202"/>
        <end position="226"/>
    </location>
</feature>
<feature type="transmembrane region" description="Helical" evidence="7">
    <location>
        <begin position="161"/>
        <end position="181"/>
    </location>
</feature>
<evidence type="ECO:0000256" key="1">
    <source>
        <dbReference type="ARBA" id="ARBA00004651"/>
    </source>
</evidence>
<evidence type="ECO:0000256" key="5">
    <source>
        <dbReference type="ARBA" id="ARBA00022989"/>
    </source>
</evidence>
<dbReference type="PRINTS" id="PR01035">
    <property type="entry name" value="TCRTETA"/>
</dbReference>
<keyword evidence="6 7" id="KW-0472">Membrane</keyword>
<dbReference type="GO" id="GO:0022857">
    <property type="term" value="F:transmembrane transporter activity"/>
    <property type="evidence" value="ECO:0007669"/>
    <property type="project" value="InterPro"/>
</dbReference>
<keyword evidence="10" id="KW-1185">Reference proteome</keyword>
<keyword evidence="5 7" id="KW-1133">Transmembrane helix</keyword>
<feature type="transmembrane region" description="Helical" evidence="7">
    <location>
        <begin position="280"/>
        <end position="298"/>
    </location>
</feature>
<evidence type="ECO:0000313" key="10">
    <source>
        <dbReference type="Proteomes" id="UP000318138"/>
    </source>
</evidence>
<evidence type="ECO:0000256" key="4">
    <source>
        <dbReference type="ARBA" id="ARBA00022692"/>
    </source>
</evidence>
<dbReference type="AlphaFoldDB" id="A0A859FE53"/>
<dbReference type="SUPFAM" id="SSF103473">
    <property type="entry name" value="MFS general substrate transporter"/>
    <property type="match status" value="1"/>
</dbReference>
<feature type="transmembrane region" description="Helical" evidence="7">
    <location>
        <begin position="76"/>
        <end position="95"/>
    </location>
</feature>
<dbReference type="InterPro" id="IPR001958">
    <property type="entry name" value="Tet-R_TetA/multi-R_MdtG-like"/>
</dbReference>
<evidence type="ECO:0000259" key="8">
    <source>
        <dbReference type="PROSITE" id="PS50850"/>
    </source>
</evidence>
<feature type="transmembrane region" description="Helical" evidence="7">
    <location>
        <begin position="370"/>
        <end position="389"/>
    </location>
</feature>
<dbReference type="InterPro" id="IPR036259">
    <property type="entry name" value="MFS_trans_sf"/>
</dbReference>
<feature type="transmembrane region" description="Helical" evidence="7">
    <location>
        <begin position="133"/>
        <end position="155"/>
    </location>
</feature>
<proteinExistence type="predicted"/>
<dbReference type="RefSeq" id="WP_176009196.1">
    <property type="nucleotide sequence ID" value="NZ_CP041372.2"/>
</dbReference>
<feature type="transmembrane region" description="Helical" evidence="7">
    <location>
        <begin position="347"/>
        <end position="364"/>
    </location>
</feature>
<feature type="transmembrane region" description="Helical" evidence="7">
    <location>
        <begin position="43"/>
        <end position="64"/>
    </location>
</feature>
<dbReference type="PANTHER" id="PTHR43414:SF3">
    <property type="entry name" value="LMO2377 PROTEIN"/>
    <property type="match status" value="1"/>
</dbReference>
<comment type="subcellular location">
    <subcellularLocation>
        <location evidence="1">Cell membrane</location>
        <topology evidence="1">Multi-pass membrane protein</topology>
    </subcellularLocation>
</comment>
<keyword evidence="4 7" id="KW-0812">Transmembrane</keyword>
<feature type="transmembrane region" description="Helical" evidence="7">
    <location>
        <begin position="101"/>
        <end position="121"/>
    </location>
</feature>
<dbReference type="InterPro" id="IPR011701">
    <property type="entry name" value="MFS"/>
</dbReference>
<evidence type="ECO:0000256" key="2">
    <source>
        <dbReference type="ARBA" id="ARBA00022448"/>
    </source>
</evidence>
<dbReference type="PROSITE" id="PS50850">
    <property type="entry name" value="MFS"/>
    <property type="match status" value="1"/>
</dbReference>
<evidence type="ECO:0000313" key="9">
    <source>
        <dbReference type="EMBL" id="QKS71160.1"/>
    </source>
</evidence>
<keyword evidence="3" id="KW-1003">Cell membrane</keyword>
<evidence type="ECO:0000256" key="6">
    <source>
        <dbReference type="ARBA" id="ARBA00023136"/>
    </source>
</evidence>
<keyword evidence="2" id="KW-0813">Transport</keyword>
<evidence type="ECO:0000256" key="7">
    <source>
        <dbReference type="SAM" id="Phobius"/>
    </source>
</evidence>
<dbReference type="Gene3D" id="1.20.1250.20">
    <property type="entry name" value="MFS general substrate transporter like domains"/>
    <property type="match status" value="2"/>
</dbReference>
<feature type="transmembrane region" description="Helical" evidence="7">
    <location>
        <begin position="7"/>
        <end position="31"/>
    </location>
</feature>
<feature type="transmembrane region" description="Helical" evidence="7">
    <location>
        <begin position="304"/>
        <end position="326"/>
    </location>
</feature>
<dbReference type="GO" id="GO:0005886">
    <property type="term" value="C:plasma membrane"/>
    <property type="evidence" value="ECO:0007669"/>
    <property type="project" value="UniProtKB-SubCell"/>
</dbReference>
<dbReference type="PANTHER" id="PTHR43414">
    <property type="entry name" value="MULTIDRUG RESISTANCE PROTEIN MDTG"/>
    <property type="match status" value="1"/>
</dbReference>
<dbReference type="Pfam" id="PF07690">
    <property type="entry name" value="MFS_1"/>
    <property type="match status" value="1"/>
</dbReference>
<evidence type="ECO:0000256" key="3">
    <source>
        <dbReference type="ARBA" id="ARBA00022475"/>
    </source>
</evidence>
<organism evidence="9 10">
    <name type="scientific">Paenalkalicoccus suaedae</name>
    <dbReference type="NCBI Taxonomy" id="2592382"/>
    <lineage>
        <taxon>Bacteria</taxon>
        <taxon>Bacillati</taxon>
        <taxon>Bacillota</taxon>
        <taxon>Bacilli</taxon>
        <taxon>Bacillales</taxon>
        <taxon>Bacillaceae</taxon>
        <taxon>Paenalkalicoccus</taxon>
    </lineage>
</organism>
<dbReference type="InterPro" id="IPR020846">
    <property type="entry name" value="MFS_dom"/>
</dbReference>
<feature type="transmembrane region" description="Helical" evidence="7">
    <location>
        <begin position="246"/>
        <end position="268"/>
    </location>
</feature>
<sequence>MQKHNLTVLIFANFFVAASATMVLPFLSLYIETLGDFSDAYVQRWSGFIFGITFLVAFFVSPLWGRFGDRFGRKKILLITGFGVAISLFLMSFVTSVLQLFFLRMFMGVVTGFIPTSMALISAQTKKEDAGRVLGTLQMGTLSGGLFGPLFGGLLADSVGFIYTFSITAVGICLATILVGWGVHEIRTKKMVQKARKSMRDVIAFIWKDKLLVTIMLLSLIVQTATFSIQPQLALFVGTLLEGENIAFLAGLAFSITGLGNLTATRYLGILGDRHGHERVLIACMIAAAIFYSPQAFVDSYLQLVILRFLFGIAIGGIIPCVAAYIRLVTPTDIQGEVLGYNQSFRFLGNVTGPALGGLIAGYYGLAGVFYLATALLVVMAIYTLIVVIRQSKEERDHI</sequence>
<name>A0A859FE53_9BACI</name>
<protein>
    <submittedName>
        <fullName evidence="9">MFS transporter</fullName>
    </submittedName>
</protein>